<reference evidence="2 3" key="1">
    <citation type="submission" date="2019-05" db="EMBL/GenBank/DDBJ databases">
        <title>Emergence of the Ug99 lineage of the wheat stem rust pathogen through somatic hybridization.</title>
        <authorList>
            <person name="Li F."/>
            <person name="Upadhyaya N.M."/>
            <person name="Sperschneider J."/>
            <person name="Matny O."/>
            <person name="Nguyen-Phuc H."/>
            <person name="Mago R."/>
            <person name="Raley C."/>
            <person name="Miller M.E."/>
            <person name="Silverstein K.A.T."/>
            <person name="Henningsen E."/>
            <person name="Hirsch C.D."/>
            <person name="Visser B."/>
            <person name="Pretorius Z.A."/>
            <person name="Steffenson B.J."/>
            <person name="Schwessinger B."/>
            <person name="Dodds P.N."/>
            <person name="Figueroa M."/>
        </authorList>
    </citation>
    <scope>NUCLEOTIDE SEQUENCE [LARGE SCALE GENOMIC DNA]</scope>
    <source>
        <strain evidence="2 3">Ug99</strain>
    </source>
</reference>
<evidence type="ECO:0000313" key="3">
    <source>
        <dbReference type="Proteomes" id="UP000325313"/>
    </source>
</evidence>
<gene>
    <name evidence="2" type="ORF">PGTUg99_025196</name>
</gene>
<dbReference type="EMBL" id="VDEP01000305">
    <property type="protein sequence ID" value="KAA1109274.1"/>
    <property type="molecule type" value="Genomic_DNA"/>
</dbReference>
<dbReference type="AlphaFoldDB" id="A0A5B0Q8L0"/>
<feature type="compositionally biased region" description="Basic and acidic residues" evidence="1">
    <location>
        <begin position="130"/>
        <end position="141"/>
    </location>
</feature>
<proteinExistence type="predicted"/>
<organism evidence="2 3">
    <name type="scientific">Puccinia graminis f. sp. tritici</name>
    <dbReference type="NCBI Taxonomy" id="56615"/>
    <lineage>
        <taxon>Eukaryota</taxon>
        <taxon>Fungi</taxon>
        <taxon>Dikarya</taxon>
        <taxon>Basidiomycota</taxon>
        <taxon>Pucciniomycotina</taxon>
        <taxon>Pucciniomycetes</taxon>
        <taxon>Pucciniales</taxon>
        <taxon>Pucciniaceae</taxon>
        <taxon>Puccinia</taxon>
    </lineage>
</organism>
<name>A0A5B0Q8L0_PUCGR</name>
<sequence length="409" mass="47128">MVPVSDSAEHASTRITQPVRNFFNTQYPPRVSLQRQLKSHLERKLRHNMILLIGALSSGGRSDKSTMRQDIKSKLLMILCNYACFTILTTTPVFSYPGVGSTVAQVAEDSSRLNHAQSAESLRDLADPKSGEILKDGKLPESHPTSDPLWERPEAWDKQRIDHKDRIASWEKQNIKNFGYRTVALDYMRHSEDSNLPLYLEALRAAEQEVKSERWWFKFTNFFRSIFKRREWKKQTASLRLRALSRKFAAEDLKKVARHFELESRIVVNRLTILENRGFEFSDGELRLIKLLAHGDIDPIKHIESLSLMHEISNETVAQRKLRPIQQLETAYSAALKDASDKPNILPIMGALKQLRKVIAQGEKWSNDKAQLVKNLEKLIRNKQKFGTSLVPDKKTTALMEKLFHQKFA</sequence>
<feature type="region of interest" description="Disordered" evidence="1">
    <location>
        <begin position="130"/>
        <end position="150"/>
    </location>
</feature>
<dbReference type="Proteomes" id="UP000325313">
    <property type="component" value="Unassembled WGS sequence"/>
</dbReference>
<evidence type="ECO:0000256" key="1">
    <source>
        <dbReference type="SAM" id="MobiDB-lite"/>
    </source>
</evidence>
<comment type="caution">
    <text evidence="2">The sequence shown here is derived from an EMBL/GenBank/DDBJ whole genome shotgun (WGS) entry which is preliminary data.</text>
</comment>
<evidence type="ECO:0000313" key="2">
    <source>
        <dbReference type="EMBL" id="KAA1109274.1"/>
    </source>
</evidence>
<protein>
    <submittedName>
        <fullName evidence="2">Uncharacterized protein</fullName>
    </submittedName>
</protein>
<accession>A0A5B0Q8L0</accession>